<dbReference type="GeneID" id="9049393"/>
<dbReference type="InParanoid" id="C5KBC5"/>
<keyword evidence="9" id="KW-1185">Reference proteome</keyword>
<dbReference type="RefSeq" id="XP_002786655.1">
    <property type="nucleotide sequence ID" value="XM_002786609.1"/>
</dbReference>
<keyword evidence="6" id="KW-0325">Glycoprotein</keyword>
<comment type="similarity">
    <text evidence="1 7">Belongs to the peptidase S10 family.</text>
</comment>
<dbReference type="PANTHER" id="PTHR11802:SF113">
    <property type="entry name" value="SERINE CARBOXYPEPTIDASE CTSA-4.1"/>
    <property type="match status" value="1"/>
</dbReference>
<dbReference type="Gene3D" id="1.10.287.410">
    <property type="match status" value="1"/>
</dbReference>
<evidence type="ECO:0000256" key="7">
    <source>
        <dbReference type="RuleBase" id="RU361156"/>
    </source>
</evidence>
<evidence type="ECO:0000256" key="5">
    <source>
        <dbReference type="ARBA" id="ARBA00022801"/>
    </source>
</evidence>
<gene>
    <name evidence="8" type="ORF">Pmar_PMAR005392</name>
</gene>
<evidence type="ECO:0000256" key="4">
    <source>
        <dbReference type="ARBA" id="ARBA00022729"/>
    </source>
</evidence>
<protein>
    <recommendedName>
        <fullName evidence="7">Carboxypeptidase</fullName>
        <ecNumber evidence="7">3.4.16.-</ecNumber>
    </recommendedName>
</protein>
<dbReference type="OMA" id="ADNLCYD"/>
<dbReference type="PROSITE" id="PS00131">
    <property type="entry name" value="CARBOXYPEPT_SER_SER"/>
    <property type="match status" value="1"/>
</dbReference>
<dbReference type="EC" id="3.4.16.-" evidence="7"/>
<dbReference type="GO" id="GO:0006508">
    <property type="term" value="P:proteolysis"/>
    <property type="evidence" value="ECO:0007669"/>
    <property type="project" value="UniProtKB-KW"/>
</dbReference>
<keyword evidence="4 7" id="KW-0732">Signal</keyword>
<keyword evidence="2 7" id="KW-0121">Carboxypeptidase</keyword>
<dbReference type="SUPFAM" id="SSF53474">
    <property type="entry name" value="alpha/beta-Hydrolases"/>
    <property type="match status" value="1"/>
</dbReference>
<dbReference type="InterPro" id="IPR001563">
    <property type="entry name" value="Peptidase_S10"/>
</dbReference>
<dbReference type="AlphaFoldDB" id="C5KBC5"/>
<accession>C5KBC5</accession>
<dbReference type="Pfam" id="PF00450">
    <property type="entry name" value="Peptidase_S10"/>
    <property type="match status" value="1"/>
</dbReference>
<feature type="signal peptide" evidence="7">
    <location>
        <begin position="1"/>
        <end position="19"/>
    </location>
</feature>
<dbReference type="GO" id="GO:0004185">
    <property type="term" value="F:serine-type carboxypeptidase activity"/>
    <property type="evidence" value="ECO:0007669"/>
    <property type="project" value="UniProtKB-UniRule"/>
</dbReference>
<reference evidence="8 9" key="1">
    <citation type="submission" date="2008-07" db="EMBL/GenBank/DDBJ databases">
        <authorList>
            <person name="El-Sayed N."/>
            <person name="Caler E."/>
            <person name="Inman J."/>
            <person name="Amedeo P."/>
            <person name="Hass B."/>
            <person name="Wortman J."/>
        </authorList>
    </citation>
    <scope>NUCLEOTIDE SEQUENCE [LARGE SCALE GENOMIC DNA]</scope>
    <source>
        <strain evidence="9">ATCC 50983 / TXsc</strain>
    </source>
</reference>
<dbReference type="PANTHER" id="PTHR11802">
    <property type="entry name" value="SERINE PROTEASE FAMILY S10 SERINE CARBOXYPEPTIDASE"/>
    <property type="match status" value="1"/>
</dbReference>
<dbReference type="EMBL" id="GG671811">
    <property type="protein sequence ID" value="EER18451.1"/>
    <property type="molecule type" value="Genomic_DNA"/>
</dbReference>
<name>C5KBC5_PERM5</name>
<keyword evidence="3 7" id="KW-0645">Protease</keyword>
<dbReference type="PRINTS" id="PR00724">
    <property type="entry name" value="CRBOXYPTASEC"/>
</dbReference>
<evidence type="ECO:0000256" key="3">
    <source>
        <dbReference type="ARBA" id="ARBA00022670"/>
    </source>
</evidence>
<evidence type="ECO:0000313" key="8">
    <source>
        <dbReference type="EMBL" id="EER18451.1"/>
    </source>
</evidence>
<evidence type="ECO:0000256" key="2">
    <source>
        <dbReference type="ARBA" id="ARBA00022645"/>
    </source>
</evidence>
<organism evidence="9">
    <name type="scientific">Perkinsus marinus (strain ATCC 50983 / TXsc)</name>
    <dbReference type="NCBI Taxonomy" id="423536"/>
    <lineage>
        <taxon>Eukaryota</taxon>
        <taxon>Sar</taxon>
        <taxon>Alveolata</taxon>
        <taxon>Perkinsozoa</taxon>
        <taxon>Perkinsea</taxon>
        <taxon>Perkinsida</taxon>
        <taxon>Perkinsidae</taxon>
        <taxon>Perkinsus</taxon>
    </lineage>
</organism>
<dbReference type="OrthoDB" id="443318at2759"/>
<dbReference type="Gene3D" id="3.40.50.1820">
    <property type="entry name" value="alpha/beta hydrolase"/>
    <property type="match status" value="1"/>
</dbReference>
<dbReference type="InterPro" id="IPR018202">
    <property type="entry name" value="Ser_caboxypep_ser_AS"/>
</dbReference>
<dbReference type="MEROPS" id="S10.009"/>
<evidence type="ECO:0000256" key="1">
    <source>
        <dbReference type="ARBA" id="ARBA00009431"/>
    </source>
</evidence>
<dbReference type="InterPro" id="IPR029058">
    <property type="entry name" value="AB_hydrolase_fold"/>
</dbReference>
<keyword evidence="5 7" id="KW-0378">Hydrolase</keyword>
<evidence type="ECO:0000256" key="6">
    <source>
        <dbReference type="ARBA" id="ARBA00023180"/>
    </source>
</evidence>
<evidence type="ECO:0000313" key="9">
    <source>
        <dbReference type="Proteomes" id="UP000007800"/>
    </source>
</evidence>
<dbReference type="Proteomes" id="UP000007800">
    <property type="component" value="Unassembled WGS sequence"/>
</dbReference>
<proteinExistence type="inferred from homology"/>
<feature type="chain" id="PRO_5006523025" description="Carboxypeptidase" evidence="7">
    <location>
        <begin position="20"/>
        <end position="504"/>
    </location>
</feature>
<sequence>MIGIIVLIVVLLADYPSMGQLVIDSSKLTEDALFHPESELAEPLAAATLFEPKLTVTSMRQKDGLCDPSVAQFAGYFEARPKKSYFFWFFESRSDPENDPTVMWLTGGPGCSSQLALLGENGPCSVNKEGTGTIPNDYSWNNRSNIFWVDQPPGTGFSKGSYDHDEDGVAEDMYWFLVQLFTKHPEYNRKFYIAGESYAGHFIPAISHKIFLENKKANGFTIKLDGVAIGNGMTNPEEQYKWYPLMAYNSTTAPSRVYEEMMAAVPGCVEAIRKCNKDGSFACTKAFLQCNRALFSPYQEKGLNPYDMRQKCEHPPLCYDFSHIDKFLNDKKVQEELGVNTKWQECNTLVNILFNWDFMHNFHQLLSDQIESGTRVLIYVGDVDYSCNWIGNKKWALNLEWQGQEQFNKQEDRDYKNTSGKVAGKVRSVTLDNGGQFSFMQIREAGHMVPMDQPAVSLRMLNDFLDNKLPTQHLGSSPQVPLFEAIDRQYVDTDDQPLVIDIVL</sequence>